<proteinExistence type="inferred from homology"/>
<dbReference type="HAMAP" id="MF_01113">
    <property type="entry name" value="DNApol_IV"/>
    <property type="match status" value="1"/>
</dbReference>
<dbReference type="GO" id="GO:0009432">
    <property type="term" value="P:SOS response"/>
    <property type="evidence" value="ECO:0007669"/>
    <property type="project" value="UniProtKB-ARBA"/>
</dbReference>
<dbReference type="GO" id="GO:0000287">
    <property type="term" value="F:magnesium ion binding"/>
    <property type="evidence" value="ECO:0007669"/>
    <property type="project" value="UniProtKB-UniRule"/>
</dbReference>
<dbReference type="Gene3D" id="3.30.70.270">
    <property type="match status" value="1"/>
</dbReference>
<sequence length="363" mass="41368">MNRKIIHVDMDAFYASIEQRDNPHYRGKPVAVGYEGKRGVVAAASYEARKYGIHSAMPSVTALRRCPHLIFVMPRFEHYRTISGQIMQIFLEYTDKVEPLSLDEAFLDVTVNHKGNRSATLIAREIKQKIFNRTRLTASAGVSYNKFLAKIASDYQKPDGLFVIEPEQAEAFVEQLPVSKFFGVGKVTAARMEALGIQTGKDLKQWEEIDLVREFGKMGSTYYRFARGIDDREVESERVRKSLGAEETYADDLEEMVDILAALDQLALEVHRRASKKKFLARTLTLKIKYADFTVITRSRTVGHYIRTYSELFDLGKELLLQADDLLDRRIRLMGLTLRNANAGQDLLPAEGIQLSLNFEEDE</sequence>
<keyword evidence="9 16" id="KW-0479">Metal-binding</keyword>
<comment type="subunit">
    <text evidence="3 16">Monomer.</text>
</comment>
<evidence type="ECO:0000259" key="17">
    <source>
        <dbReference type="PROSITE" id="PS50173"/>
    </source>
</evidence>
<dbReference type="SUPFAM" id="SSF100879">
    <property type="entry name" value="Lesion bypass DNA polymerase (Y-family), little finger domain"/>
    <property type="match status" value="1"/>
</dbReference>
<dbReference type="Pfam" id="PF11799">
    <property type="entry name" value="IMS_C"/>
    <property type="match status" value="1"/>
</dbReference>
<dbReference type="FunFam" id="1.10.150.20:FF:000019">
    <property type="entry name" value="DNA polymerase IV"/>
    <property type="match status" value="1"/>
</dbReference>
<dbReference type="GO" id="GO:0005829">
    <property type="term" value="C:cytosol"/>
    <property type="evidence" value="ECO:0007669"/>
    <property type="project" value="TreeGrafter"/>
</dbReference>
<dbReference type="SUPFAM" id="SSF56672">
    <property type="entry name" value="DNA/RNA polymerases"/>
    <property type="match status" value="1"/>
</dbReference>
<evidence type="ECO:0000256" key="14">
    <source>
        <dbReference type="ARBA" id="ARBA00023204"/>
    </source>
</evidence>
<dbReference type="InterPro" id="IPR043128">
    <property type="entry name" value="Rev_trsase/Diguanyl_cyclase"/>
</dbReference>
<protein>
    <recommendedName>
        <fullName evidence="16">DNA polymerase IV</fullName>
        <shortName evidence="16">Pol IV</shortName>
        <ecNumber evidence="16">2.7.7.7</ecNumber>
    </recommendedName>
</protein>
<dbReference type="EC" id="2.7.7.7" evidence="16"/>
<reference evidence="19" key="1">
    <citation type="journal article" date="2015" name="MBio">
        <title>Genome-Resolved Metagenomic Analysis Reveals Roles for Candidate Phyla and Other Microbial Community Members in Biogeochemical Transformations in Oil Reservoirs.</title>
        <authorList>
            <person name="Hu P."/>
            <person name="Tom L."/>
            <person name="Singh A."/>
            <person name="Thomas B.C."/>
            <person name="Baker B.J."/>
            <person name="Piceno Y.M."/>
            <person name="Andersen G.L."/>
            <person name="Banfield J.F."/>
        </authorList>
    </citation>
    <scope>NUCLEOTIDE SEQUENCE [LARGE SCALE GENOMIC DNA]</scope>
</reference>
<evidence type="ECO:0000256" key="1">
    <source>
        <dbReference type="ARBA" id="ARBA00004496"/>
    </source>
</evidence>
<keyword evidence="7 16" id="KW-0548">Nucleotidyltransferase</keyword>
<dbReference type="InterPro" id="IPR022880">
    <property type="entry name" value="DNApol_IV"/>
</dbReference>
<dbReference type="EMBL" id="LGGN01000162">
    <property type="protein sequence ID" value="KUK77129.1"/>
    <property type="molecule type" value="Genomic_DNA"/>
</dbReference>
<dbReference type="FunFam" id="3.30.1490.100:FF:000004">
    <property type="entry name" value="DNA polymerase IV"/>
    <property type="match status" value="1"/>
</dbReference>
<dbReference type="CDD" id="cd03586">
    <property type="entry name" value="PolY_Pol_IV_kappa"/>
    <property type="match status" value="1"/>
</dbReference>
<feature type="binding site" evidence="16">
    <location>
        <position position="103"/>
    </location>
    <ligand>
        <name>Mg(2+)</name>
        <dbReference type="ChEBI" id="CHEBI:18420"/>
    </ligand>
</feature>
<dbReference type="Gene3D" id="3.30.1490.100">
    <property type="entry name" value="DNA polymerase, Y-family, little finger domain"/>
    <property type="match status" value="1"/>
</dbReference>
<name>A0A101HI63_9BACT</name>
<dbReference type="AlphaFoldDB" id="A0A101HI63"/>
<dbReference type="PANTHER" id="PTHR11076">
    <property type="entry name" value="DNA REPAIR POLYMERASE UMUC / TRANSFERASE FAMILY MEMBER"/>
    <property type="match status" value="1"/>
</dbReference>
<dbReference type="PROSITE" id="PS50173">
    <property type="entry name" value="UMUC"/>
    <property type="match status" value="1"/>
</dbReference>
<evidence type="ECO:0000256" key="3">
    <source>
        <dbReference type="ARBA" id="ARBA00011245"/>
    </source>
</evidence>
<evidence type="ECO:0000313" key="18">
    <source>
        <dbReference type="EMBL" id="KUK77129.1"/>
    </source>
</evidence>
<feature type="domain" description="UmuC" evidence="17">
    <location>
        <begin position="5"/>
        <end position="185"/>
    </location>
</feature>
<gene>
    <name evidence="16" type="primary">dinB</name>
    <name evidence="18" type="ORF">XD92_0913</name>
</gene>
<keyword evidence="12 16" id="KW-0239">DNA-directed DNA polymerase</keyword>
<keyword evidence="11 16" id="KW-0460">Magnesium</keyword>
<feature type="binding site" evidence="16">
    <location>
        <position position="9"/>
    </location>
    <ligand>
        <name>Mg(2+)</name>
        <dbReference type="ChEBI" id="CHEBI:18420"/>
    </ligand>
</feature>
<dbReference type="Gene3D" id="1.10.150.20">
    <property type="entry name" value="5' to 3' exonuclease, C-terminal subdomain"/>
    <property type="match status" value="1"/>
</dbReference>
<evidence type="ECO:0000256" key="6">
    <source>
        <dbReference type="ARBA" id="ARBA00022679"/>
    </source>
</evidence>
<keyword evidence="8 16" id="KW-0235">DNA replication</keyword>
<dbReference type="InterPro" id="IPR050116">
    <property type="entry name" value="DNA_polymerase-Y"/>
</dbReference>
<feature type="active site" evidence="16">
    <location>
        <position position="104"/>
    </location>
</feature>
<dbReference type="NCBIfam" id="NF002677">
    <property type="entry name" value="PRK02406.1"/>
    <property type="match status" value="1"/>
</dbReference>
<comment type="caution">
    <text evidence="18">The sequence shown here is derived from an EMBL/GenBank/DDBJ whole genome shotgun (WGS) entry which is preliminary data.</text>
</comment>
<dbReference type="InterPro" id="IPR036775">
    <property type="entry name" value="DNA_pol_Y-fam_lit_finger_sf"/>
</dbReference>
<dbReference type="InterPro" id="IPR017961">
    <property type="entry name" value="DNA_pol_Y-fam_little_finger"/>
</dbReference>
<dbReference type="Pfam" id="PF21999">
    <property type="entry name" value="IMS_HHH_1"/>
    <property type="match status" value="1"/>
</dbReference>
<comment type="similarity">
    <text evidence="2 16">Belongs to the DNA polymerase type-Y family.</text>
</comment>
<evidence type="ECO:0000313" key="19">
    <source>
        <dbReference type="Proteomes" id="UP000053860"/>
    </source>
</evidence>
<comment type="subcellular location">
    <subcellularLocation>
        <location evidence="1 16">Cytoplasm</location>
    </subcellularLocation>
</comment>
<accession>A0A101HI63</accession>
<dbReference type="GO" id="GO:0006281">
    <property type="term" value="P:DNA repair"/>
    <property type="evidence" value="ECO:0007669"/>
    <property type="project" value="UniProtKB-UniRule"/>
</dbReference>
<evidence type="ECO:0000256" key="9">
    <source>
        <dbReference type="ARBA" id="ARBA00022723"/>
    </source>
</evidence>
<organism evidence="18 19">
    <name type="scientific">Proteiniphilum acetatigenes</name>
    <dbReference type="NCBI Taxonomy" id="294710"/>
    <lineage>
        <taxon>Bacteria</taxon>
        <taxon>Pseudomonadati</taxon>
        <taxon>Bacteroidota</taxon>
        <taxon>Bacteroidia</taxon>
        <taxon>Bacteroidales</taxon>
        <taxon>Dysgonomonadaceae</taxon>
        <taxon>Proteiniphilum</taxon>
    </lineage>
</organism>
<dbReference type="Gene3D" id="3.40.1170.60">
    <property type="match status" value="1"/>
</dbReference>
<keyword evidence="13 16" id="KW-0238">DNA-binding</keyword>
<keyword evidence="6 16" id="KW-0808">Transferase</keyword>
<evidence type="ECO:0000256" key="8">
    <source>
        <dbReference type="ARBA" id="ARBA00022705"/>
    </source>
</evidence>
<dbReference type="InterPro" id="IPR043502">
    <property type="entry name" value="DNA/RNA_pol_sf"/>
</dbReference>
<dbReference type="PANTHER" id="PTHR11076:SF33">
    <property type="entry name" value="DNA POLYMERASE KAPPA"/>
    <property type="match status" value="1"/>
</dbReference>
<feature type="site" description="Substrate discrimination" evidence="16">
    <location>
        <position position="14"/>
    </location>
</feature>
<evidence type="ECO:0000256" key="2">
    <source>
        <dbReference type="ARBA" id="ARBA00010945"/>
    </source>
</evidence>
<evidence type="ECO:0000256" key="13">
    <source>
        <dbReference type="ARBA" id="ARBA00023125"/>
    </source>
</evidence>
<keyword evidence="5 16" id="KW-0963">Cytoplasm</keyword>
<dbReference type="NCBIfam" id="NF010731">
    <property type="entry name" value="PRK14133.1"/>
    <property type="match status" value="1"/>
</dbReference>
<keyword evidence="10 16" id="KW-0227">DNA damage</keyword>
<dbReference type="GO" id="GO:0003887">
    <property type="term" value="F:DNA-directed DNA polymerase activity"/>
    <property type="evidence" value="ECO:0007669"/>
    <property type="project" value="UniProtKB-UniRule"/>
</dbReference>
<evidence type="ECO:0000256" key="5">
    <source>
        <dbReference type="ARBA" id="ARBA00022490"/>
    </source>
</evidence>
<evidence type="ECO:0000256" key="4">
    <source>
        <dbReference type="ARBA" id="ARBA00022457"/>
    </source>
</evidence>
<evidence type="ECO:0000256" key="12">
    <source>
        <dbReference type="ARBA" id="ARBA00022932"/>
    </source>
</evidence>
<evidence type="ECO:0000256" key="11">
    <source>
        <dbReference type="ARBA" id="ARBA00022842"/>
    </source>
</evidence>
<keyword evidence="4 16" id="KW-0515">Mutator protein</keyword>
<keyword evidence="14 16" id="KW-0234">DNA repair</keyword>
<dbReference type="Pfam" id="PF00817">
    <property type="entry name" value="IMS"/>
    <property type="match status" value="1"/>
</dbReference>
<dbReference type="InterPro" id="IPR001126">
    <property type="entry name" value="UmuC"/>
</dbReference>
<dbReference type="Proteomes" id="UP000053860">
    <property type="component" value="Unassembled WGS sequence"/>
</dbReference>
<dbReference type="GO" id="GO:0003684">
    <property type="term" value="F:damaged DNA binding"/>
    <property type="evidence" value="ECO:0007669"/>
    <property type="project" value="InterPro"/>
</dbReference>
<dbReference type="GO" id="GO:0006261">
    <property type="term" value="P:DNA-templated DNA replication"/>
    <property type="evidence" value="ECO:0007669"/>
    <property type="project" value="UniProtKB-UniRule"/>
</dbReference>
<dbReference type="PATRIC" id="fig|294710.3.peg.1258"/>
<dbReference type="STRING" id="1123008.GCA_000380985_01981"/>
<comment type="cofactor">
    <cofactor evidence="16">
        <name>Mg(2+)</name>
        <dbReference type="ChEBI" id="CHEBI:18420"/>
    </cofactor>
    <text evidence="16">Binds 2 magnesium ions per subunit.</text>
</comment>
<comment type="catalytic activity">
    <reaction evidence="15 16">
        <text>DNA(n) + a 2'-deoxyribonucleoside 5'-triphosphate = DNA(n+1) + diphosphate</text>
        <dbReference type="Rhea" id="RHEA:22508"/>
        <dbReference type="Rhea" id="RHEA-COMP:17339"/>
        <dbReference type="Rhea" id="RHEA-COMP:17340"/>
        <dbReference type="ChEBI" id="CHEBI:33019"/>
        <dbReference type="ChEBI" id="CHEBI:61560"/>
        <dbReference type="ChEBI" id="CHEBI:173112"/>
        <dbReference type="EC" id="2.7.7.7"/>
    </reaction>
</comment>
<dbReference type="FunFam" id="3.40.1170.60:FF:000001">
    <property type="entry name" value="DNA polymerase IV"/>
    <property type="match status" value="1"/>
</dbReference>
<evidence type="ECO:0000256" key="10">
    <source>
        <dbReference type="ARBA" id="ARBA00022763"/>
    </source>
</evidence>
<evidence type="ECO:0000256" key="7">
    <source>
        <dbReference type="ARBA" id="ARBA00022695"/>
    </source>
</evidence>
<evidence type="ECO:0000256" key="15">
    <source>
        <dbReference type="ARBA" id="ARBA00049244"/>
    </source>
</evidence>
<evidence type="ECO:0000256" key="16">
    <source>
        <dbReference type="HAMAP-Rule" id="MF_01113"/>
    </source>
</evidence>
<dbReference type="InterPro" id="IPR053848">
    <property type="entry name" value="IMS_HHH_1"/>
</dbReference>
<dbReference type="GO" id="GO:0042276">
    <property type="term" value="P:error-prone translesion synthesis"/>
    <property type="evidence" value="ECO:0007669"/>
    <property type="project" value="TreeGrafter"/>
</dbReference>
<comment type="function">
    <text evidence="16">Poorly processive, error-prone DNA polymerase involved in untargeted mutagenesis. Copies undamaged DNA at stalled replication forks, which arise in vivo from mismatched or misaligned primer ends. These misaligned primers can be extended by PolIV. Exhibits no 3'-5' exonuclease (proofreading) activity. May be involved in translesional synthesis, in conjunction with the beta clamp from PolIII.</text>
</comment>